<comment type="caution">
    <text evidence="1">The sequence shown here is derived from an EMBL/GenBank/DDBJ whole genome shotgun (WGS) entry which is preliminary data.</text>
</comment>
<reference evidence="1" key="1">
    <citation type="submission" date="2023-07" db="EMBL/GenBank/DDBJ databases">
        <authorList>
            <consortium name="AG Swart"/>
            <person name="Singh M."/>
            <person name="Singh A."/>
            <person name="Seah K."/>
            <person name="Emmerich C."/>
        </authorList>
    </citation>
    <scope>NUCLEOTIDE SEQUENCE</scope>
    <source>
        <strain evidence="1">DP1</strain>
    </source>
</reference>
<accession>A0AAD1UB63</accession>
<keyword evidence="2" id="KW-1185">Reference proteome</keyword>
<dbReference type="EMBL" id="CAMPGE010007022">
    <property type="protein sequence ID" value="CAI2365946.1"/>
    <property type="molecule type" value="Genomic_DNA"/>
</dbReference>
<gene>
    <name evidence="1" type="ORF">ECRASSUSDP1_LOCUS7215</name>
</gene>
<organism evidence="1 2">
    <name type="scientific">Euplotes crassus</name>
    <dbReference type="NCBI Taxonomy" id="5936"/>
    <lineage>
        <taxon>Eukaryota</taxon>
        <taxon>Sar</taxon>
        <taxon>Alveolata</taxon>
        <taxon>Ciliophora</taxon>
        <taxon>Intramacronucleata</taxon>
        <taxon>Spirotrichea</taxon>
        <taxon>Hypotrichia</taxon>
        <taxon>Euplotida</taxon>
        <taxon>Euplotidae</taxon>
        <taxon>Moneuplotes</taxon>
    </lineage>
</organism>
<evidence type="ECO:0000313" key="1">
    <source>
        <dbReference type="EMBL" id="CAI2365946.1"/>
    </source>
</evidence>
<sequence length="174" mass="19986">MFNLRGVSPSNDLSNLFPCKTINGSTTENEQDISGAFTLNRTQNSSILESLESQKGFPKLKNIKCILDRDKMKQYQKYITNFGQQEDHASFKISKLLNASDCKGNGNILRHKRSINFGQMQHNNIMNFSRKQIPPNIEIHKRFATKRSSCDDHFTRFNSSKFADYSRGTSKRKP</sequence>
<name>A0AAD1UB63_EUPCR</name>
<evidence type="ECO:0000313" key="2">
    <source>
        <dbReference type="Proteomes" id="UP001295684"/>
    </source>
</evidence>
<dbReference type="AlphaFoldDB" id="A0AAD1UB63"/>
<dbReference type="Proteomes" id="UP001295684">
    <property type="component" value="Unassembled WGS sequence"/>
</dbReference>
<proteinExistence type="predicted"/>
<protein>
    <submittedName>
        <fullName evidence="1">Uncharacterized protein</fullName>
    </submittedName>
</protein>